<dbReference type="Pfam" id="PF13417">
    <property type="entry name" value="GST_N_3"/>
    <property type="match status" value="1"/>
</dbReference>
<dbReference type="InterPro" id="IPR034333">
    <property type="entry name" value="GST_Zeta_N"/>
</dbReference>
<dbReference type="PROSITE" id="PS50405">
    <property type="entry name" value="GST_CTER"/>
    <property type="match status" value="1"/>
</dbReference>
<dbReference type="Gene3D" id="1.20.1050.10">
    <property type="match status" value="1"/>
</dbReference>
<dbReference type="Proteomes" id="UP001374579">
    <property type="component" value="Unassembled WGS sequence"/>
</dbReference>
<dbReference type="PROSITE" id="PS50404">
    <property type="entry name" value="GST_NTER"/>
    <property type="match status" value="1"/>
</dbReference>
<dbReference type="InterPro" id="IPR004045">
    <property type="entry name" value="Glutathione_S-Trfase_N"/>
</dbReference>
<evidence type="ECO:0000256" key="7">
    <source>
        <dbReference type="ARBA" id="ARBA00022679"/>
    </source>
</evidence>
<comment type="pathway">
    <text evidence="4">Amino-acid degradation; L-phenylalanine degradation; acetoacetate and fumarate from L-phenylalanine: step 5/6.</text>
</comment>
<dbReference type="AlphaFoldDB" id="A0AAN9BH60"/>
<evidence type="ECO:0000256" key="6">
    <source>
        <dbReference type="ARBA" id="ARBA00022490"/>
    </source>
</evidence>
<dbReference type="SFLD" id="SFLDG00358">
    <property type="entry name" value="Main_(cytGST)"/>
    <property type="match status" value="1"/>
</dbReference>
<dbReference type="GO" id="GO:0006559">
    <property type="term" value="P:L-phenylalanine catabolic process"/>
    <property type="evidence" value="ECO:0007669"/>
    <property type="project" value="UniProtKB-KW"/>
</dbReference>
<evidence type="ECO:0000256" key="4">
    <source>
        <dbReference type="ARBA" id="ARBA00004671"/>
    </source>
</evidence>
<comment type="catalytic activity">
    <reaction evidence="11">
        <text>RX + glutathione = an S-substituted glutathione + a halide anion + H(+)</text>
        <dbReference type="Rhea" id="RHEA:16437"/>
        <dbReference type="ChEBI" id="CHEBI:15378"/>
        <dbReference type="ChEBI" id="CHEBI:16042"/>
        <dbReference type="ChEBI" id="CHEBI:17792"/>
        <dbReference type="ChEBI" id="CHEBI:57925"/>
        <dbReference type="ChEBI" id="CHEBI:90779"/>
        <dbReference type="EC" id="2.5.1.18"/>
    </reaction>
</comment>
<comment type="similarity">
    <text evidence="5">Belongs to the GST superfamily. Zeta family.</text>
</comment>
<keyword evidence="9" id="KW-0585">Phenylalanine catabolism</keyword>
<dbReference type="InterPro" id="IPR040079">
    <property type="entry name" value="Glutathione_S-Trfase"/>
</dbReference>
<dbReference type="SUPFAM" id="SSF47616">
    <property type="entry name" value="GST C-terminal domain-like"/>
    <property type="match status" value="1"/>
</dbReference>
<keyword evidence="6" id="KW-0963">Cytoplasm</keyword>
<evidence type="ECO:0000256" key="11">
    <source>
        <dbReference type="ARBA" id="ARBA00047960"/>
    </source>
</evidence>
<feature type="domain" description="GST C-terminal" evidence="13">
    <location>
        <begin position="91"/>
        <end position="210"/>
    </location>
</feature>
<gene>
    <name evidence="14" type="ORF">V1264_019704</name>
</gene>
<comment type="caution">
    <text evidence="14">The sequence shown here is derived from an EMBL/GenBank/DDBJ whole genome shotgun (WGS) entry which is preliminary data.</text>
</comment>
<keyword evidence="8" id="KW-0828">Tyrosine catabolism</keyword>
<keyword evidence="7" id="KW-0808">Transferase</keyword>
<evidence type="ECO:0000256" key="5">
    <source>
        <dbReference type="ARBA" id="ARBA00010007"/>
    </source>
</evidence>
<accession>A0AAN9BH60</accession>
<dbReference type="FunFam" id="1.20.1050.10:FF:000010">
    <property type="entry name" value="Maleylacetoacetate isomerase isoform 1"/>
    <property type="match status" value="1"/>
</dbReference>
<dbReference type="SUPFAM" id="SSF52833">
    <property type="entry name" value="Thioredoxin-like"/>
    <property type="match status" value="1"/>
</dbReference>
<feature type="domain" description="GST N-terminal" evidence="12">
    <location>
        <begin position="3"/>
        <end position="86"/>
    </location>
</feature>
<evidence type="ECO:0000256" key="1">
    <source>
        <dbReference type="ARBA" id="ARBA00001622"/>
    </source>
</evidence>
<proteinExistence type="inferred from homology"/>
<evidence type="ECO:0000313" key="14">
    <source>
        <dbReference type="EMBL" id="KAK7105096.1"/>
    </source>
</evidence>
<dbReference type="GO" id="GO:0006749">
    <property type="term" value="P:glutathione metabolic process"/>
    <property type="evidence" value="ECO:0007669"/>
    <property type="project" value="TreeGrafter"/>
</dbReference>
<evidence type="ECO:0000256" key="2">
    <source>
        <dbReference type="ARBA" id="ARBA00001955"/>
    </source>
</evidence>
<dbReference type="SFLD" id="SFLDS00019">
    <property type="entry name" value="Glutathione_Transferase_(cytos"/>
    <property type="match status" value="1"/>
</dbReference>
<evidence type="ECO:0000259" key="13">
    <source>
        <dbReference type="PROSITE" id="PS50405"/>
    </source>
</evidence>
<evidence type="ECO:0000256" key="10">
    <source>
        <dbReference type="ARBA" id="ARBA00023235"/>
    </source>
</evidence>
<dbReference type="Gene3D" id="3.40.30.10">
    <property type="entry name" value="Glutaredoxin"/>
    <property type="match status" value="1"/>
</dbReference>
<evidence type="ECO:0000256" key="9">
    <source>
        <dbReference type="ARBA" id="ARBA00023232"/>
    </source>
</evidence>
<reference evidence="14 15" key="1">
    <citation type="submission" date="2024-02" db="EMBL/GenBank/DDBJ databases">
        <title>Chromosome-scale genome assembly of the rough periwinkle Littorina saxatilis.</title>
        <authorList>
            <person name="De Jode A."/>
            <person name="Faria R."/>
            <person name="Formenti G."/>
            <person name="Sims Y."/>
            <person name="Smith T.P."/>
            <person name="Tracey A."/>
            <person name="Wood J.M.D."/>
            <person name="Zagrodzka Z.B."/>
            <person name="Johannesson K."/>
            <person name="Butlin R.K."/>
            <person name="Leder E.H."/>
        </authorList>
    </citation>
    <scope>NUCLEOTIDE SEQUENCE [LARGE SCALE GENOMIC DNA]</scope>
    <source>
        <strain evidence="14">Snail1</strain>
        <tissue evidence="14">Muscle</tissue>
    </source>
</reference>
<keyword evidence="15" id="KW-1185">Reference proteome</keyword>
<comment type="subcellular location">
    <subcellularLocation>
        <location evidence="3">Cytoplasm</location>
    </subcellularLocation>
</comment>
<organism evidence="14 15">
    <name type="scientific">Littorina saxatilis</name>
    <dbReference type="NCBI Taxonomy" id="31220"/>
    <lineage>
        <taxon>Eukaryota</taxon>
        <taxon>Metazoa</taxon>
        <taxon>Spiralia</taxon>
        <taxon>Lophotrochozoa</taxon>
        <taxon>Mollusca</taxon>
        <taxon>Gastropoda</taxon>
        <taxon>Caenogastropoda</taxon>
        <taxon>Littorinimorpha</taxon>
        <taxon>Littorinoidea</taxon>
        <taxon>Littorinidae</taxon>
        <taxon>Littorina</taxon>
    </lineage>
</organism>
<evidence type="ECO:0000313" key="15">
    <source>
        <dbReference type="Proteomes" id="UP001374579"/>
    </source>
</evidence>
<protein>
    <recommendedName>
        <fullName evidence="16">Maleylacetoacetate isomerase</fullName>
    </recommendedName>
</protein>
<dbReference type="FunFam" id="3.40.30.10:FF:000041">
    <property type="entry name" value="Maleylacetoacetate isomerase isoform 1"/>
    <property type="match status" value="1"/>
</dbReference>
<comment type="catalytic activity">
    <reaction evidence="1">
        <text>4-maleylacetoacetate = 4-fumarylacetoacetate</text>
        <dbReference type="Rhea" id="RHEA:14817"/>
        <dbReference type="ChEBI" id="CHEBI:17105"/>
        <dbReference type="ChEBI" id="CHEBI:18034"/>
        <dbReference type="EC" id="5.2.1.2"/>
    </reaction>
</comment>
<dbReference type="InterPro" id="IPR036282">
    <property type="entry name" value="Glutathione-S-Trfase_C_sf"/>
</dbReference>
<dbReference type="GO" id="GO:0016034">
    <property type="term" value="F:maleylacetoacetate isomerase activity"/>
    <property type="evidence" value="ECO:0007669"/>
    <property type="project" value="UniProtKB-EC"/>
</dbReference>
<sequence length="211" mass="23446">MASKPVLYSYFRSSASWRVRIALTMKGIDYDYAPVHLVKDGGEQNKEEYKSKNPMGQVPALVIDGLTLTQSLPIIEYLEETRPDNPVLPKEPGKRAQARAIAEVINSGIQPLQNLKTLQALGDKKTEWAHTVISNGFEALEKMLQSSAGKYCVGDQVTIADLCLIPQCYNASRFSVDMTKYPTIVRIKEALEPLPAFVAADYNNQPDTPKE</sequence>
<name>A0AAN9BH60_9CAEN</name>
<dbReference type="CDD" id="cd03042">
    <property type="entry name" value="GST_N_Zeta"/>
    <property type="match status" value="1"/>
</dbReference>
<dbReference type="InterPro" id="IPR004046">
    <property type="entry name" value="GST_C"/>
</dbReference>
<evidence type="ECO:0000256" key="3">
    <source>
        <dbReference type="ARBA" id="ARBA00004496"/>
    </source>
</evidence>
<dbReference type="InterPro" id="IPR034330">
    <property type="entry name" value="GST_Zeta_C"/>
</dbReference>
<dbReference type="GO" id="GO:0004364">
    <property type="term" value="F:glutathione transferase activity"/>
    <property type="evidence" value="ECO:0007669"/>
    <property type="project" value="UniProtKB-EC"/>
</dbReference>
<dbReference type="EMBL" id="JBAMIC010000008">
    <property type="protein sequence ID" value="KAK7105096.1"/>
    <property type="molecule type" value="Genomic_DNA"/>
</dbReference>
<evidence type="ECO:0008006" key="16">
    <source>
        <dbReference type="Google" id="ProtNLM"/>
    </source>
</evidence>
<dbReference type="InterPro" id="IPR036249">
    <property type="entry name" value="Thioredoxin-like_sf"/>
</dbReference>
<dbReference type="PANTHER" id="PTHR42673">
    <property type="entry name" value="MALEYLACETOACETATE ISOMERASE"/>
    <property type="match status" value="1"/>
</dbReference>
<evidence type="ECO:0000256" key="8">
    <source>
        <dbReference type="ARBA" id="ARBA00022878"/>
    </source>
</evidence>
<keyword evidence="10" id="KW-0413">Isomerase</keyword>
<dbReference type="InterPro" id="IPR010987">
    <property type="entry name" value="Glutathione-S-Trfase_C-like"/>
</dbReference>
<dbReference type="GO" id="GO:0005739">
    <property type="term" value="C:mitochondrion"/>
    <property type="evidence" value="ECO:0007669"/>
    <property type="project" value="TreeGrafter"/>
</dbReference>
<dbReference type="InterPro" id="IPR005955">
    <property type="entry name" value="GST_Zeta"/>
</dbReference>
<dbReference type="CDD" id="cd03191">
    <property type="entry name" value="GST_C_Zeta"/>
    <property type="match status" value="1"/>
</dbReference>
<dbReference type="Pfam" id="PF14497">
    <property type="entry name" value="GST_C_3"/>
    <property type="match status" value="1"/>
</dbReference>
<dbReference type="GO" id="GO:0006572">
    <property type="term" value="P:L-tyrosine catabolic process"/>
    <property type="evidence" value="ECO:0007669"/>
    <property type="project" value="UniProtKB-KW"/>
</dbReference>
<comment type="cofactor">
    <cofactor evidence="2">
        <name>glutathione</name>
        <dbReference type="ChEBI" id="CHEBI:57925"/>
    </cofactor>
</comment>
<dbReference type="NCBIfam" id="TIGR01262">
    <property type="entry name" value="maiA"/>
    <property type="match status" value="1"/>
</dbReference>
<evidence type="ECO:0000259" key="12">
    <source>
        <dbReference type="PROSITE" id="PS50404"/>
    </source>
</evidence>
<dbReference type="PANTHER" id="PTHR42673:SF4">
    <property type="entry name" value="MALEYLACETOACETATE ISOMERASE"/>
    <property type="match status" value="1"/>
</dbReference>